<proteinExistence type="predicted"/>
<geneLocation type="plasmid" evidence="1">
    <name>pVPS92-VEB</name>
</geneLocation>
<sequence>MDIETQVLVELIKAGGHILTATIPSLTTLVVGKKIIKHAKLKENYLIALNDIRYLLGVEALHCREHTERDGKPLKQTIRNAVTAERKLEWSGKNTQSQIIRQIQKLK</sequence>
<dbReference type="EMBL" id="KU356480">
    <property type="protein sequence ID" value="ANS55715.1"/>
    <property type="molecule type" value="Genomic_DNA"/>
</dbReference>
<evidence type="ECO:0000313" key="1">
    <source>
        <dbReference type="EMBL" id="ANS55715.1"/>
    </source>
</evidence>
<keyword evidence="1" id="KW-0614">Plasmid</keyword>
<dbReference type="AlphaFoldDB" id="A0A1B1LRM6"/>
<name>A0A1B1LRM6_VIBPH</name>
<protein>
    <submittedName>
        <fullName evidence="1">Uncharacterized protein</fullName>
    </submittedName>
</protein>
<dbReference type="RefSeq" id="WP_017190424.1">
    <property type="nucleotide sequence ID" value="NZ_JAESOU010000019.1"/>
</dbReference>
<organism evidence="1">
    <name type="scientific">Vibrio parahaemolyticus</name>
    <dbReference type="NCBI Taxonomy" id="670"/>
    <lineage>
        <taxon>Bacteria</taxon>
        <taxon>Pseudomonadati</taxon>
        <taxon>Pseudomonadota</taxon>
        <taxon>Gammaproteobacteria</taxon>
        <taxon>Vibrionales</taxon>
        <taxon>Vibrionaceae</taxon>
        <taxon>Vibrio</taxon>
    </lineage>
</organism>
<reference evidence="1" key="1">
    <citation type="journal article" date="2016" name="Antimicrob. Agents Chemother.">
        <title>Genetic Characterization of a blaVEB-2-carrying plasmid in Vibrio parahaemolyticus.</title>
        <authorList>
            <person name="Li R."/>
            <person name="Ye L."/>
            <person name="Zheng Z."/>
            <person name="Chan E.W."/>
            <person name="Chen S."/>
        </authorList>
    </citation>
    <scope>NUCLEOTIDE SEQUENCE</scope>
    <source>
        <strain evidence="1">VPS92</strain>
        <plasmid evidence="1">pVPS92-VEB</plasmid>
    </source>
</reference>
<accession>A0A1B1LRM6</accession>